<comment type="caution">
    <text evidence="1">The sequence shown here is derived from an EMBL/GenBank/DDBJ whole genome shotgun (WGS) entry which is preliminary data.</text>
</comment>
<sequence>MRKVVIHVFHADESSLGAGSHVAERIRQVMQERAVDLEVYIFGPAERALLNPALEDYNATLDGLIAAGVPVYTCLNTAKALNAEETFNQRGFRLAYARDKFVEYALEGATVISF</sequence>
<dbReference type="InterPro" id="IPR027396">
    <property type="entry name" value="DsrEFH-like"/>
</dbReference>
<dbReference type="OrthoDB" id="34364at2"/>
<accession>A0A511R545</accession>
<evidence type="ECO:0000313" key="1">
    <source>
        <dbReference type="EMBL" id="GEM84730.1"/>
    </source>
</evidence>
<dbReference type="Gene3D" id="3.40.1260.10">
    <property type="entry name" value="DsrEFH-like"/>
    <property type="match status" value="1"/>
</dbReference>
<organism evidence="1 2">
    <name type="scientific">Meiothermus hypogaeus NBRC 106114</name>
    <dbReference type="NCBI Taxonomy" id="1227553"/>
    <lineage>
        <taxon>Bacteria</taxon>
        <taxon>Thermotogati</taxon>
        <taxon>Deinococcota</taxon>
        <taxon>Deinococci</taxon>
        <taxon>Thermales</taxon>
        <taxon>Thermaceae</taxon>
        <taxon>Meiothermus</taxon>
    </lineage>
</organism>
<reference evidence="1 2" key="1">
    <citation type="submission" date="2019-07" db="EMBL/GenBank/DDBJ databases">
        <title>Whole genome shotgun sequence of Meiothermus hypogaeus NBRC 106114.</title>
        <authorList>
            <person name="Hosoyama A."/>
            <person name="Uohara A."/>
            <person name="Ohji S."/>
            <person name="Ichikawa N."/>
        </authorList>
    </citation>
    <scope>NUCLEOTIDE SEQUENCE [LARGE SCALE GENOMIC DNA]</scope>
    <source>
        <strain evidence="1 2">NBRC 106114</strain>
    </source>
</reference>
<dbReference type="EMBL" id="BJXL01000125">
    <property type="protein sequence ID" value="GEM84730.1"/>
    <property type="molecule type" value="Genomic_DNA"/>
</dbReference>
<protein>
    <submittedName>
        <fullName evidence="1">Uncharacterized protein</fullName>
    </submittedName>
</protein>
<dbReference type="SUPFAM" id="SSF75169">
    <property type="entry name" value="DsrEFH-like"/>
    <property type="match status" value="1"/>
</dbReference>
<dbReference type="RefSeq" id="WP_119342266.1">
    <property type="nucleotide sequence ID" value="NZ_BJXL01000125.1"/>
</dbReference>
<dbReference type="Proteomes" id="UP000321197">
    <property type="component" value="Unassembled WGS sequence"/>
</dbReference>
<dbReference type="AlphaFoldDB" id="A0A511R545"/>
<gene>
    <name evidence="1" type="ORF">MHY01S_28960</name>
</gene>
<name>A0A511R545_9DEIN</name>
<evidence type="ECO:0000313" key="2">
    <source>
        <dbReference type="Proteomes" id="UP000321197"/>
    </source>
</evidence>
<proteinExistence type="predicted"/>